<dbReference type="PIRSF" id="PIRSF001123">
    <property type="entry name" value="PepA_GA"/>
    <property type="match status" value="1"/>
</dbReference>
<dbReference type="KEGG" id="camu:CA2015_0973"/>
<accession>A0A0H4PC94</accession>
<name>A0A0H4PC94_9BACT</name>
<protein>
    <submittedName>
        <fullName evidence="6">Cellulase M</fullName>
    </submittedName>
</protein>
<evidence type="ECO:0000256" key="1">
    <source>
        <dbReference type="ARBA" id="ARBA00022723"/>
    </source>
</evidence>
<feature type="binding site" evidence="5">
    <location>
        <position position="149"/>
    </location>
    <ligand>
        <name>Zn(2+)</name>
        <dbReference type="ChEBI" id="CHEBI:29105"/>
        <label>1</label>
    </ligand>
</feature>
<feature type="binding site" evidence="5">
    <location>
        <position position="202"/>
    </location>
    <ligand>
        <name>Zn(2+)</name>
        <dbReference type="ChEBI" id="CHEBI:29105"/>
        <label>1</label>
    </ligand>
</feature>
<evidence type="ECO:0000256" key="3">
    <source>
        <dbReference type="PIRNR" id="PIRNR001123"/>
    </source>
</evidence>
<comment type="similarity">
    <text evidence="3">Belongs to the peptidase M42 family.</text>
</comment>
<feature type="binding site" evidence="5">
    <location>
        <position position="176"/>
    </location>
    <ligand>
        <name>Zn(2+)</name>
        <dbReference type="ChEBI" id="CHEBI:29105"/>
        <label>2</label>
    </ligand>
</feature>
<dbReference type="STRING" id="320787.CA2015_0973"/>
<dbReference type="GO" id="GO:0046872">
    <property type="term" value="F:metal ion binding"/>
    <property type="evidence" value="ECO:0007669"/>
    <property type="project" value="UniProtKB-UniRule"/>
</dbReference>
<organism evidence="6 7">
    <name type="scientific">Cyclobacterium amurskyense</name>
    <dbReference type="NCBI Taxonomy" id="320787"/>
    <lineage>
        <taxon>Bacteria</taxon>
        <taxon>Pseudomonadati</taxon>
        <taxon>Bacteroidota</taxon>
        <taxon>Cytophagia</taxon>
        <taxon>Cytophagales</taxon>
        <taxon>Cyclobacteriaceae</taxon>
        <taxon>Cyclobacterium</taxon>
    </lineage>
</organism>
<feature type="active site" description="Proton acceptor" evidence="4">
    <location>
        <position position="175"/>
    </location>
</feature>
<keyword evidence="7" id="KW-1185">Reference proteome</keyword>
<proteinExistence type="inferred from homology"/>
<gene>
    <name evidence="6" type="ORF">CA2015_0973</name>
</gene>
<dbReference type="AlphaFoldDB" id="A0A0H4PC94"/>
<evidence type="ECO:0000313" key="7">
    <source>
        <dbReference type="Proteomes" id="UP000036520"/>
    </source>
</evidence>
<keyword evidence="2" id="KW-0378">Hydrolase</keyword>
<evidence type="ECO:0000313" key="6">
    <source>
        <dbReference type="EMBL" id="AKP50428.1"/>
    </source>
</evidence>
<dbReference type="EMBL" id="CP012040">
    <property type="protein sequence ID" value="AKP50428.1"/>
    <property type="molecule type" value="Genomic_DNA"/>
</dbReference>
<sequence length="305" mass="34911">MPFINLLKEILHLDSVSGDESRFSNFILQYIEKRKNSWKVTPEIHFGEEFHDNIVLVFGKPKTVVFSHMDTVGFTARYENQLVPIGGPELLDGVWLVGRDEAGLIRCKAKEIDGNVFHDFPRKIETGTLLSFEQEVVLQDGFLQAAYLDNRVGVCTLLRLCETLENGILVFSTYEEHGGGSIPYLIKFIYENWKIRNALIADVTWITDGIHFNKGAVISMRDSYIPRKTFINRIVDLARDANVPFQLEVEAYGGSDGREIQMSPYPIDWCFIGAPQENPHTPIEKVAISDMESMFKLYQYLMQYL</sequence>
<dbReference type="GO" id="GO:0004177">
    <property type="term" value="F:aminopeptidase activity"/>
    <property type="evidence" value="ECO:0007669"/>
    <property type="project" value="UniProtKB-UniRule"/>
</dbReference>
<evidence type="ECO:0000256" key="5">
    <source>
        <dbReference type="PIRSR" id="PIRSR001123-2"/>
    </source>
</evidence>
<dbReference type="RefSeq" id="WP_048640873.1">
    <property type="nucleotide sequence ID" value="NZ_CAXBGM010000036.1"/>
</dbReference>
<dbReference type="Pfam" id="PF05343">
    <property type="entry name" value="Peptidase_M42"/>
    <property type="match status" value="1"/>
</dbReference>
<evidence type="ECO:0000256" key="4">
    <source>
        <dbReference type="PIRSR" id="PIRSR001123-1"/>
    </source>
</evidence>
<reference evidence="6 7" key="1">
    <citation type="submission" date="2015-07" db="EMBL/GenBank/DDBJ databases">
        <authorList>
            <person name="Kim K.M."/>
        </authorList>
    </citation>
    <scope>NUCLEOTIDE SEQUENCE [LARGE SCALE GENOMIC DNA]</scope>
    <source>
        <strain evidence="6 7">KCTC 12363</strain>
    </source>
</reference>
<dbReference type="PANTHER" id="PTHR32481:SF7">
    <property type="entry name" value="AMINOPEPTIDASE YHFE-RELATED"/>
    <property type="match status" value="1"/>
</dbReference>
<dbReference type="OrthoDB" id="867380at2"/>
<feature type="binding site" evidence="5">
    <location>
        <position position="149"/>
    </location>
    <ligand>
        <name>Zn(2+)</name>
        <dbReference type="ChEBI" id="CHEBI:29105"/>
        <label>2</label>
    </ligand>
</feature>
<keyword evidence="1 5" id="KW-0479">Metal-binding</keyword>
<dbReference type="PANTHER" id="PTHR32481">
    <property type="entry name" value="AMINOPEPTIDASE"/>
    <property type="match status" value="1"/>
</dbReference>
<dbReference type="InterPro" id="IPR008007">
    <property type="entry name" value="Peptidase_M42"/>
</dbReference>
<dbReference type="Proteomes" id="UP000036520">
    <property type="component" value="Chromosome"/>
</dbReference>
<feature type="binding site" evidence="5">
    <location>
        <position position="280"/>
    </location>
    <ligand>
        <name>Zn(2+)</name>
        <dbReference type="ChEBI" id="CHEBI:29105"/>
        <label>2</label>
    </ligand>
</feature>
<evidence type="ECO:0000256" key="2">
    <source>
        <dbReference type="ARBA" id="ARBA00022801"/>
    </source>
</evidence>
<dbReference type="Gene3D" id="3.40.630.10">
    <property type="entry name" value="Zn peptidases"/>
    <property type="match status" value="2"/>
</dbReference>
<comment type="cofactor">
    <cofactor evidence="5">
        <name>a divalent metal cation</name>
        <dbReference type="ChEBI" id="CHEBI:60240"/>
    </cofactor>
    <text evidence="5">Binds 2 divalent metal cations per subunit.</text>
</comment>
<dbReference type="SUPFAM" id="SSF53187">
    <property type="entry name" value="Zn-dependent exopeptidases"/>
    <property type="match status" value="1"/>
</dbReference>
<dbReference type="InterPro" id="IPR051464">
    <property type="entry name" value="Peptidase_M42_aminopept"/>
</dbReference>